<evidence type="ECO:0000313" key="2">
    <source>
        <dbReference type="Proteomes" id="UP000177141"/>
    </source>
</evidence>
<dbReference type="Proteomes" id="UP000177141">
    <property type="component" value="Unassembled WGS sequence"/>
</dbReference>
<evidence type="ECO:0000313" key="1">
    <source>
        <dbReference type="EMBL" id="OGK46977.1"/>
    </source>
</evidence>
<gene>
    <name evidence="1" type="ORF">A3A93_00275</name>
</gene>
<proteinExistence type="predicted"/>
<comment type="caution">
    <text evidence="1">The sequence shown here is derived from an EMBL/GenBank/DDBJ whole genome shotgun (WGS) entry which is preliminary data.</text>
</comment>
<accession>A0A1F7IUD6</accession>
<protein>
    <submittedName>
        <fullName evidence="1">Uncharacterized protein</fullName>
    </submittedName>
</protein>
<dbReference type="AlphaFoldDB" id="A0A1F7IUD6"/>
<organism evidence="1 2">
    <name type="scientific">Candidatus Roizmanbacteria bacterium RIFCSPLOWO2_01_FULL_38_12</name>
    <dbReference type="NCBI Taxonomy" id="1802061"/>
    <lineage>
        <taxon>Bacteria</taxon>
        <taxon>Candidatus Roizmaniibacteriota</taxon>
    </lineage>
</organism>
<dbReference type="EMBL" id="MGAL01000037">
    <property type="protein sequence ID" value="OGK46977.1"/>
    <property type="molecule type" value="Genomic_DNA"/>
</dbReference>
<sequence>MNSRSIKKNKNYHYDKKTEQVAELEGSRHARTVFQEHWREESEDGIWNGNCIVKTIHTNFSHQPQ</sequence>
<name>A0A1F7IUD6_9BACT</name>
<reference evidence="1 2" key="1">
    <citation type="journal article" date="2016" name="Nat. Commun.">
        <title>Thousands of microbial genomes shed light on interconnected biogeochemical processes in an aquifer system.</title>
        <authorList>
            <person name="Anantharaman K."/>
            <person name="Brown C.T."/>
            <person name="Hug L.A."/>
            <person name="Sharon I."/>
            <person name="Castelle C.J."/>
            <person name="Probst A.J."/>
            <person name="Thomas B.C."/>
            <person name="Singh A."/>
            <person name="Wilkins M.J."/>
            <person name="Karaoz U."/>
            <person name="Brodie E.L."/>
            <person name="Williams K.H."/>
            <person name="Hubbard S.S."/>
            <person name="Banfield J.F."/>
        </authorList>
    </citation>
    <scope>NUCLEOTIDE SEQUENCE [LARGE SCALE GENOMIC DNA]</scope>
</reference>